<feature type="region of interest" description="Disordered" evidence="7">
    <location>
        <begin position="763"/>
        <end position="782"/>
    </location>
</feature>
<reference evidence="10" key="1">
    <citation type="journal article" date="2020" name="Stud. Mycol.">
        <title>101 Dothideomycetes genomes: a test case for predicting lifestyles and emergence of pathogens.</title>
        <authorList>
            <person name="Haridas S."/>
            <person name="Albert R."/>
            <person name="Binder M."/>
            <person name="Bloem J."/>
            <person name="Labutti K."/>
            <person name="Salamov A."/>
            <person name="Andreopoulos B."/>
            <person name="Baker S."/>
            <person name="Barry K."/>
            <person name="Bills G."/>
            <person name="Bluhm B."/>
            <person name="Cannon C."/>
            <person name="Castanera R."/>
            <person name="Culley D."/>
            <person name="Daum C."/>
            <person name="Ezra D."/>
            <person name="Gonzalez J."/>
            <person name="Henrissat B."/>
            <person name="Kuo A."/>
            <person name="Liang C."/>
            <person name="Lipzen A."/>
            <person name="Lutzoni F."/>
            <person name="Magnuson J."/>
            <person name="Mondo S."/>
            <person name="Nolan M."/>
            <person name="Ohm R."/>
            <person name="Pangilinan J."/>
            <person name="Park H.-J."/>
            <person name="Ramirez L."/>
            <person name="Alfaro M."/>
            <person name="Sun H."/>
            <person name="Tritt A."/>
            <person name="Yoshinaga Y."/>
            <person name="Zwiers L.-H."/>
            <person name="Turgeon B."/>
            <person name="Goodwin S."/>
            <person name="Spatafora J."/>
            <person name="Crous P."/>
            <person name="Grigoriev I."/>
        </authorList>
    </citation>
    <scope>NUCLEOTIDE SEQUENCE</scope>
    <source>
        <strain evidence="10">ATCC 16933</strain>
    </source>
</reference>
<dbReference type="GO" id="GO:0006874">
    <property type="term" value="P:intracellular calcium ion homeostasis"/>
    <property type="evidence" value="ECO:0007669"/>
    <property type="project" value="TreeGrafter"/>
</dbReference>
<dbReference type="Proteomes" id="UP000799766">
    <property type="component" value="Unassembled WGS sequence"/>
</dbReference>
<feature type="transmembrane region" description="Helical" evidence="8">
    <location>
        <begin position="995"/>
        <end position="1026"/>
    </location>
</feature>
<feature type="compositionally biased region" description="Polar residues" evidence="7">
    <location>
        <begin position="414"/>
        <end position="431"/>
    </location>
</feature>
<feature type="transmembrane region" description="Helical" evidence="8">
    <location>
        <begin position="21"/>
        <end position="42"/>
    </location>
</feature>
<organism evidence="10 11">
    <name type="scientific">Lineolata rhizophorae</name>
    <dbReference type="NCBI Taxonomy" id="578093"/>
    <lineage>
        <taxon>Eukaryota</taxon>
        <taxon>Fungi</taxon>
        <taxon>Dikarya</taxon>
        <taxon>Ascomycota</taxon>
        <taxon>Pezizomycotina</taxon>
        <taxon>Dothideomycetes</taxon>
        <taxon>Dothideomycetes incertae sedis</taxon>
        <taxon>Lineolatales</taxon>
        <taxon>Lineolataceae</taxon>
        <taxon>Lineolata</taxon>
    </lineage>
</organism>
<evidence type="ECO:0000313" key="11">
    <source>
        <dbReference type="Proteomes" id="UP000799766"/>
    </source>
</evidence>
<evidence type="ECO:0000256" key="7">
    <source>
        <dbReference type="SAM" id="MobiDB-lite"/>
    </source>
</evidence>
<evidence type="ECO:0000256" key="3">
    <source>
        <dbReference type="ARBA" id="ARBA00022448"/>
    </source>
</evidence>
<evidence type="ECO:0000256" key="5">
    <source>
        <dbReference type="ARBA" id="ARBA00022989"/>
    </source>
</evidence>
<feature type="transmembrane region" description="Helical" evidence="8">
    <location>
        <begin position="872"/>
        <end position="893"/>
    </location>
</feature>
<feature type="region of interest" description="Disordered" evidence="7">
    <location>
        <begin position="414"/>
        <end position="460"/>
    </location>
</feature>
<dbReference type="PANTHER" id="PTHR12266:SF0">
    <property type="entry name" value="MITOCHONDRIAL SODIUM_CALCIUM EXCHANGER PROTEIN"/>
    <property type="match status" value="1"/>
</dbReference>
<feature type="region of interest" description="Disordered" evidence="7">
    <location>
        <begin position="812"/>
        <end position="863"/>
    </location>
</feature>
<comment type="subcellular location">
    <subcellularLocation>
        <location evidence="1">Membrane</location>
        <topology evidence="1">Multi-pass membrane protein</topology>
    </subcellularLocation>
</comment>
<feature type="compositionally biased region" description="Acidic residues" evidence="7">
    <location>
        <begin position="291"/>
        <end position="305"/>
    </location>
</feature>
<feature type="region of interest" description="Disordered" evidence="7">
    <location>
        <begin position="496"/>
        <end position="612"/>
    </location>
</feature>
<feature type="transmembrane region" description="Helical" evidence="8">
    <location>
        <begin position="147"/>
        <end position="166"/>
    </location>
</feature>
<evidence type="ECO:0000313" key="10">
    <source>
        <dbReference type="EMBL" id="KAF2454796.1"/>
    </source>
</evidence>
<feature type="compositionally biased region" description="Pro residues" evidence="7">
    <location>
        <begin position="736"/>
        <end position="748"/>
    </location>
</feature>
<dbReference type="InterPro" id="IPR044880">
    <property type="entry name" value="NCX_ion-bd_dom_sf"/>
</dbReference>
<keyword evidence="5 8" id="KW-1133">Transmembrane helix</keyword>
<accession>A0A6A6NSU4</accession>
<dbReference type="EMBL" id="MU001689">
    <property type="protein sequence ID" value="KAF2454796.1"/>
    <property type="molecule type" value="Genomic_DNA"/>
</dbReference>
<dbReference type="Gene3D" id="1.20.1420.30">
    <property type="entry name" value="NCX, central ion-binding region"/>
    <property type="match status" value="2"/>
</dbReference>
<feature type="transmembrane region" description="Helical" evidence="8">
    <location>
        <begin position="963"/>
        <end position="983"/>
    </location>
</feature>
<feature type="domain" description="Sodium/calcium exchanger membrane region" evidence="9">
    <location>
        <begin position="123"/>
        <end position="262"/>
    </location>
</feature>
<feature type="transmembrane region" description="Helical" evidence="8">
    <location>
        <begin position="1046"/>
        <end position="1071"/>
    </location>
</feature>
<feature type="compositionally biased region" description="Low complexity" evidence="7">
    <location>
        <begin position="525"/>
        <end position="542"/>
    </location>
</feature>
<feature type="compositionally biased region" description="Acidic residues" evidence="7">
    <location>
        <begin position="713"/>
        <end position="723"/>
    </location>
</feature>
<dbReference type="Pfam" id="PF01699">
    <property type="entry name" value="Na_Ca_ex"/>
    <property type="match status" value="2"/>
</dbReference>
<feature type="transmembrane region" description="Helical" evidence="8">
    <location>
        <begin position="115"/>
        <end position="135"/>
    </location>
</feature>
<dbReference type="InterPro" id="IPR004837">
    <property type="entry name" value="NaCa_Exmemb"/>
</dbReference>
<comment type="similarity">
    <text evidence="2">Belongs to the Ca(2+):cation antiporter (CaCA) (TC 2.A.19) family.</text>
</comment>
<gene>
    <name evidence="10" type="ORF">BDY21DRAFT_94638</name>
</gene>
<feature type="transmembrane region" description="Helical" evidence="8">
    <location>
        <begin position="1083"/>
        <end position="1108"/>
    </location>
</feature>
<sequence>MADHVVARTRHRAAKRQRQKYSARPFYLTILVISIIAVLAILRDRSSGVAGSDLSSSGLLRRDVGLLQDGEDEECRHVHKAVDKCAFVHANCPDEEAGIISYLSLYYCRLPHAKALAFVILILWLALLFSTIGIAASDFFSVNLSTIASLLGMSESLAGVTFLAFGNGSPDVFSTFAAMSTNSGSLAVGELIGAASFITAVVAGSMALVRPFQVARRSFIRDVCFFTAAAGFSLVFLWDGALYLWECVAMVGFYLFYVVFVVVWHWWLTRRRRWRQIDVTSRSHFVVPGGEEADMPEYHDEDEDGSAGTHTRTQSRGVSQDDFAALEMGGDGAEEDELEEEEARGRWMSELSNNMRLSRPRSRARRLTKTPIRPSLVGALEFRAVLTSLQKSRNIQSQPIYLRRYSDDPNFTTAQQQDRLSTFSDPASSRPSFDVSLGPDSTSLSVSRPSLDARDGPHRVRAVSANGADALRIDHDAMRRPNVPQIDLLAPLAEDRSITHDQSSTRRSSLVPPSPTISLSPPPSQTSRASSPAPSSARALSPNRLAPPSDPNHPNPQHRDHHGRIDGQADSREAVASTATRSGAPKAPKLQIPSSAARAPQQSGHSPVSPFPAYTDYPLSASTASRAPSIRLPSPSMSPESYYGDTLLGHDEPRPPKWWPLTMLPPPQVLFSTLFPTLYTWKDKNTWERFLAIVAAPSIFLLTITLPVVETQKDEEDEEDGDDGTTAVPELSLPGPASPVPPSQPQKRPPQNAATVRILIDDDGQPTESSTLMNGHGDNHAAPHAAIEHNLSPSRGRRRSVDYGTIDVATAAEDVHRQRFHSGGPGVTTHGPPQQAPQRQRPRPQPQISASPEQLPAAGTPKAVEPKQWNRWLVMLQTFTAPLFIVVIVWANMHPTEPYLLVKPVLVALVVSLVVLALLIGTTTATRPPRWRPLLCFVGFAVSITWISTIANEVVGVLKTLGVVLNISDAILGLTIFAVGNSLGDFVADITVARLGYPIMALSACFGGPMLNILIGIGVSGCYMTIKGAKHKQEKHPDRPMKFKPYHIDVSSTLMISGATLMVTLVGLLIVVPWRKWRMDRQIGWGLVVLWAVSTIANVILEICGVGVDVS</sequence>
<evidence type="ECO:0000256" key="4">
    <source>
        <dbReference type="ARBA" id="ARBA00022692"/>
    </source>
</evidence>
<feature type="transmembrane region" description="Helical" evidence="8">
    <location>
        <begin position="243"/>
        <end position="267"/>
    </location>
</feature>
<feature type="transmembrane region" description="Helical" evidence="8">
    <location>
        <begin position="899"/>
        <end position="921"/>
    </location>
</feature>
<proteinExistence type="inferred from homology"/>
<dbReference type="GO" id="GO:0008324">
    <property type="term" value="F:monoatomic cation transmembrane transporter activity"/>
    <property type="evidence" value="ECO:0007669"/>
    <property type="project" value="TreeGrafter"/>
</dbReference>
<feature type="transmembrane region" description="Helical" evidence="8">
    <location>
        <begin position="219"/>
        <end position="237"/>
    </location>
</feature>
<evidence type="ECO:0000256" key="2">
    <source>
        <dbReference type="ARBA" id="ARBA00008170"/>
    </source>
</evidence>
<feature type="compositionally biased region" description="Basic and acidic residues" evidence="7">
    <location>
        <begin position="563"/>
        <end position="573"/>
    </location>
</feature>
<dbReference type="PANTHER" id="PTHR12266">
    <property type="entry name" value="NA+/CA2+ K+ INDEPENDENT EXCHANGER"/>
    <property type="match status" value="1"/>
</dbReference>
<feature type="domain" description="Sodium/calcium exchanger membrane region" evidence="9">
    <location>
        <begin position="937"/>
        <end position="1097"/>
    </location>
</feature>
<feature type="compositionally biased region" description="Polar residues" evidence="7">
    <location>
        <begin position="439"/>
        <end position="448"/>
    </location>
</feature>
<name>A0A6A6NSU4_9PEZI</name>
<evidence type="ECO:0000259" key="9">
    <source>
        <dbReference type="Pfam" id="PF01699"/>
    </source>
</evidence>
<feature type="region of interest" description="Disordered" evidence="7">
    <location>
        <begin position="288"/>
        <end position="320"/>
    </location>
</feature>
<keyword evidence="3" id="KW-0813">Transport</keyword>
<evidence type="ECO:0000256" key="8">
    <source>
        <dbReference type="SAM" id="Phobius"/>
    </source>
</evidence>
<keyword evidence="11" id="KW-1185">Reference proteome</keyword>
<keyword evidence="4 8" id="KW-0812">Transmembrane</keyword>
<feature type="compositionally biased region" description="Pro residues" evidence="7">
    <location>
        <begin position="512"/>
        <end position="524"/>
    </location>
</feature>
<dbReference type="GO" id="GO:0016020">
    <property type="term" value="C:membrane"/>
    <property type="evidence" value="ECO:0007669"/>
    <property type="project" value="UniProtKB-SubCell"/>
</dbReference>
<dbReference type="AlphaFoldDB" id="A0A6A6NSU4"/>
<protein>
    <submittedName>
        <fullName evidence="10">Sodium/calcium exchanger protein-domain-containing protein</fullName>
    </submittedName>
</protein>
<dbReference type="OrthoDB" id="407410at2759"/>
<evidence type="ECO:0000256" key="1">
    <source>
        <dbReference type="ARBA" id="ARBA00004141"/>
    </source>
</evidence>
<dbReference type="InterPro" id="IPR051359">
    <property type="entry name" value="CaCA_antiporter"/>
</dbReference>
<evidence type="ECO:0000256" key="6">
    <source>
        <dbReference type="ARBA" id="ARBA00023136"/>
    </source>
</evidence>
<feature type="compositionally biased region" description="Polar residues" evidence="7">
    <location>
        <begin position="308"/>
        <end position="318"/>
    </location>
</feature>
<feature type="region of interest" description="Disordered" evidence="7">
    <location>
        <begin position="712"/>
        <end position="752"/>
    </location>
</feature>
<feature type="transmembrane region" description="Helical" evidence="8">
    <location>
        <begin position="186"/>
        <end position="207"/>
    </location>
</feature>
<feature type="transmembrane region" description="Helical" evidence="8">
    <location>
        <begin position="933"/>
        <end position="951"/>
    </location>
</feature>
<keyword evidence="6 8" id="KW-0472">Membrane</keyword>